<evidence type="ECO:0000313" key="3">
    <source>
        <dbReference type="Proteomes" id="UP001211894"/>
    </source>
</evidence>
<organism evidence="2 3">
    <name type="scientific">Bacillus changyiensis</name>
    <dbReference type="NCBI Taxonomy" id="3004103"/>
    <lineage>
        <taxon>Bacteria</taxon>
        <taxon>Bacillati</taxon>
        <taxon>Bacillota</taxon>
        <taxon>Bacilli</taxon>
        <taxon>Bacillales</taxon>
        <taxon>Bacillaceae</taxon>
        <taxon>Bacillus</taxon>
    </lineage>
</organism>
<evidence type="ECO:0000259" key="1">
    <source>
        <dbReference type="Pfam" id="PF22481"/>
    </source>
</evidence>
<dbReference type="EMBL" id="JAQKAB010000014">
    <property type="protein sequence ID" value="MDA7028234.1"/>
    <property type="molecule type" value="Genomic_DNA"/>
</dbReference>
<dbReference type="InterPro" id="IPR054254">
    <property type="entry name" value="DUF6985"/>
</dbReference>
<keyword evidence="3" id="KW-1185">Reference proteome</keyword>
<evidence type="ECO:0000313" key="2">
    <source>
        <dbReference type="EMBL" id="MDA7028234.1"/>
    </source>
</evidence>
<dbReference type="Pfam" id="PF22481">
    <property type="entry name" value="DUF6985"/>
    <property type="match status" value="1"/>
</dbReference>
<comment type="caution">
    <text evidence="2">The sequence shown here is derived from an EMBL/GenBank/DDBJ whole genome shotgun (WGS) entry which is preliminary data.</text>
</comment>
<dbReference type="RefSeq" id="WP_271342058.1">
    <property type="nucleotide sequence ID" value="NZ_JAQKAB010000014.1"/>
</dbReference>
<accession>A0ABT4X7G5</accession>
<feature type="domain" description="DUF6985" evidence="1">
    <location>
        <begin position="28"/>
        <end position="153"/>
    </location>
</feature>
<proteinExistence type="predicted"/>
<sequence>MKSIIPNVSLGSYGYEGTVKIEAWNKLSSHRFRLTINTETINNVHKTAYNWLIDHQNEMKKLILKQLFDMYPEIQDDYGWDLNEEERAKYLPDVNSSNQLFDLIELCNIHIHDVSNDGMAYVGYELACTWEEEHGLGVMTHKNRIVAIGGADTSILSWIAEHDKVEK</sequence>
<protein>
    <recommendedName>
        <fullName evidence="1">DUF6985 domain-containing protein</fullName>
    </recommendedName>
</protein>
<reference evidence="2 3" key="1">
    <citation type="submission" date="2023-01" db="EMBL/GenBank/DDBJ databases">
        <title>Bacillus changyiensis sp. nov., isolated from a coastal deposit.</title>
        <authorList>
            <person name="Xiao G."/>
            <person name="Lai Q."/>
            <person name="Hu Z."/>
            <person name="Shao Z."/>
        </authorList>
    </citation>
    <scope>NUCLEOTIDE SEQUENCE [LARGE SCALE GENOMIC DNA]</scope>
    <source>
        <strain evidence="2 3">CLL-7-23</strain>
    </source>
</reference>
<gene>
    <name evidence="2" type="ORF">PJ311_16910</name>
</gene>
<dbReference type="Proteomes" id="UP001211894">
    <property type="component" value="Unassembled WGS sequence"/>
</dbReference>
<name>A0ABT4X7G5_9BACI</name>